<accession>A0A2M4C7C5</accession>
<proteinExistence type="predicted"/>
<dbReference type="AlphaFoldDB" id="A0A2M4C7C5"/>
<reference evidence="2" key="1">
    <citation type="submission" date="2018-01" db="EMBL/GenBank/DDBJ databases">
        <title>An insight into the sialome of Amazonian anophelines.</title>
        <authorList>
            <person name="Ribeiro J.M."/>
            <person name="Scarpassa V."/>
            <person name="Calvo E."/>
        </authorList>
    </citation>
    <scope>NUCLEOTIDE SEQUENCE</scope>
    <source>
        <tissue evidence="2">Salivary glands</tissue>
    </source>
</reference>
<keyword evidence="1" id="KW-0732">Signal</keyword>
<evidence type="ECO:0000313" key="2">
    <source>
        <dbReference type="EMBL" id="MBW61223.1"/>
    </source>
</evidence>
<evidence type="ECO:0000256" key="1">
    <source>
        <dbReference type="SAM" id="SignalP"/>
    </source>
</evidence>
<dbReference type="EMBL" id="GGFJ01012082">
    <property type="protein sequence ID" value="MBW61223.1"/>
    <property type="molecule type" value="Transcribed_RNA"/>
</dbReference>
<feature type="chain" id="PRO_5014921543" evidence="1">
    <location>
        <begin position="25"/>
        <end position="120"/>
    </location>
</feature>
<protein>
    <submittedName>
        <fullName evidence="2">Putative secreted protein</fullName>
    </submittedName>
</protein>
<organism evidence="2">
    <name type="scientific">Anopheles marajoara</name>
    <dbReference type="NCBI Taxonomy" id="58244"/>
    <lineage>
        <taxon>Eukaryota</taxon>
        <taxon>Metazoa</taxon>
        <taxon>Ecdysozoa</taxon>
        <taxon>Arthropoda</taxon>
        <taxon>Hexapoda</taxon>
        <taxon>Insecta</taxon>
        <taxon>Pterygota</taxon>
        <taxon>Neoptera</taxon>
        <taxon>Endopterygota</taxon>
        <taxon>Diptera</taxon>
        <taxon>Nematocera</taxon>
        <taxon>Culicoidea</taxon>
        <taxon>Culicidae</taxon>
        <taxon>Anophelinae</taxon>
        <taxon>Anopheles</taxon>
    </lineage>
</organism>
<name>A0A2M4C7C5_9DIPT</name>
<sequence length="120" mass="13510">MKNFFKSSALFLRFFSNTCWSCSSSPAACSCCSTSPSASAASSSAIMFSLSIEISTVGARFLKSSCEDTRLMTSAQFGRCSSLFERISFRSWLIEDVLSWRSLRFRQFCHSDELIRLGRY</sequence>
<feature type="signal peptide" evidence="1">
    <location>
        <begin position="1"/>
        <end position="24"/>
    </location>
</feature>
<dbReference type="PROSITE" id="PS51257">
    <property type="entry name" value="PROKAR_LIPOPROTEIN"/>
    <property type="match status" value="1"/>
</dbReference>